<sequence length="83" mass="9044">MMDSEALLIENGSVTDLTMLLMLLVQMKHMCVMVEMSSMVIVGVVVVRVAENRILEAWVSEDPSSTTKNGYGGMDGYVVSGDQ</sequence>
<comment type="caution">
    <text evidence="1">The sequence shown here is derived from an EMBL/GenBank/DDBJ whole genome shotgun (WGS) entry which is preliminary data.</text>
</comment>
<name>A0ACB9CLD3_ARCLA</name>
<keyword evidence="2" id="KW-1185">Reference proteome</keyword>
<gene>
    <name evidence="1" type="ORF">L6452_14404</name>
</gene>
<evidence type="ECO:0000313" key="2">
    <source>
        <dbReference type="Proteomes" id="UP001055879"/>
    </source>
</evidence>
<reference evidence="2" key="1">
    <citation type="journal article" date="2022" name="Mol. Ecol. Resour.">
        <title>The genomes of chicory, endive, great burdock and yacon provide insights into Asteraceae palaeo-polyploidization history and plant inulin production.</title>
        <authorList>
            <person name="Fan W."/>
            <person name="Wang S."/>
            <person name="Wang H."/>
            <person name="Wang A."/>
            <person name="Jiang F."/>
            <person name="Liu H."/>
            <person name="Zhao H."/>
            <person name="Xu D."/>
            <person name="Zhang Y."/>
        </authorList>
    </citation>
    <scope>NUCLEOTIDE SEQUENCE [LARGE SCALE GENOMIC DNA]</scope>
    <source>
        <strain evidence="2">cv. Niubang</strain>
    </source>
</reference>
<organism evidence="1 2">
    <name type="scientific">Arctium lappa</name>
    <name type="common">Greater burdock</name>
    <name type="synonym">Lappa major</name>
    <dbReference type="NCBI Taxonomy" id="4217"/>
    <lineage>
        <taxon>Eukaryota</taxon>
        <taxon>Viridiplantae</taxon>
        <taxon>Streptophyta</taxon>
        <taxon>Embryophyta</taxon>
        <taxon>Tracheophyta</taxon>
        <taxon>Spermatophyta</taxon>
        <taxon>Magnoliopsida</taxon>
        <taxon>eudicotyledons</taxon>
        <taxon>Gunneridae</taxon>
        <taxon>Pentapetalae</taxon>
        <taxon>asterids</taxon>
        <taxon>campanulids</taxon>
        <taxon>Asterales</taxon>
        <taxon>Asteraceae</taxon>
        <taxon>Carduoideae</taxon>
        <taxon>Cardueae</taxon>
        <taxon>Arctiinae</taxon>
        <taxon>Arctium</taxon>
    </lineage>
</organism>
<dbReference type="EMBL" id="CM042050">
    <property type="protein sequence ID" value="KAI3734922.1"/>
    <property type="molecule type" value="Genomic_DNA"/>
</dbReference>
<dbReference type="Proteomes" id="UP001055879">
    <property type="component" value="Linkage Group LG04"/>
</dbReference>
<evidence type="ECO:0000313" key="1">
    <source>
        <dbReference type="EMBL" id="KAI3734922.1"/>
    </source>
</evidence>
<accession>A0ACB9CLD3</accession>
<protein>
    <submittedName>
        <fullName evidence="1">Uncharacterized protein</fullName>
    </submittedName>
</protein>
<reference evidence="1 2" key="2">
    <citation type="journal article" date="2022" name="Mol. Ecol. Resour.">
        <title>The genomes of chicory, endive, great burdock and yacon provide insights into Asteraceae paleo-polyploidization history and plant inulin production.</title>
        <authorList>
            <person name="Fan W."/>
            <person name="Wang S."/>
            <person name="Wang H."/>
            <person name="Wang A."/>
            <person name="Jiang F."/>
            <person name="Liu H."/>
            <person name="Zhao H."/>
            <person name="Xu D."/>
            <person name="Zhang Y."/>
        </authorList>
    </citation>
    <scope>NUCLEOTIDE SEQUENCE [LARGE SCALE GENOMIC DNA]</scope>
    <source>
        <strain evidence="2">cv. Niubang</strain>
    </source>
</reference>
<proteinExistence type="predicted"/>